<reference evidence="2 3" key="1">
    <citation type="submission" date="2023-11" db="EMBL/GenBank/DDBJ databases">
        <title>MicrobeMod: A computational toolkit for identifying prokaryotic methylation and restriction-modification with nanopore sequencing.</title>
        <authorList>
            <person name="Crits-Christoph A."/>
            <person name="Kang S.C."/>
            <person name="Lee H."/>
            <person name="Ostrov N."/>
        </authorList>
    </citation>
    <scope>NUCLEOTIDE SEQUENCE [LARGE SCALE GENOMIC DNA]</scope>
    <source>
        <strain evidence="2 3">ATCC BAA-2732</strain>
    </source>
</reference>
<keyword evidence="1" id="KW-0812">Transmembrane</keyword>
<dbReference type="Proteomes" id="UP001272773">
    <property type="component" value="Unassembled WGS sequence"/>
</dbReference>
<feature type="transmembrane region" description="Helical" evidence="1">
    <location>
        <begin position="36"/>
        <end position="53"/>
    </location>
</feature>
<proteinExistence type="predicted"/>
<comment type="caution">
    <text evidence="2">The sequence shown here is derived from an EMBL/GenBank/DDBJ whole genome shotgun (WGS) entry which is preliminary data.</text>
</comment>
<keyword evidence="3" id="KW-1185">Reference proteome</keyword>
<evidence type="ECO:0000313" key="2">
    <source>
        <dbReference type="EMBL" id="MDX6017615.1"/>
    </source>
</evidence>
<keyword evidence="1" id="KW-1133">Transmembrane helix</keyword>
<name>A0ABU4QGJ7_9GAMM</name>
<gene>
    <name evidence="2" type="ORF">SIL79_14920</name>
</gene>
<dbReference type="RefSeq" id="WP_039033401.1">
    <property type="nucleotide sequence ID" value="NZ_JAVMLF010000007.1"/>
</dbReference>
<evidence type="ECO:0000256" key="1">
    <source>
        <dbReference type="SAM" id="Phobius"/>
    </source>
</evidence>
<evidence type="ECO:0000313" key="3">
    <source>
        <dbReference type="Proteomes" id="UP001272773"/>
    </source>
</evidence>
<feature type="transmembrane region" description="Helical" evidence="1">
    <location>
        <begin position="6"/>
        <end position="24"/>
    </location>
</feature>
<dbReference type="EMBL" id="JAWXXR010000001">
    <property type="protein sequence ID" value="MDX6017615.1"/>
    <property type="molecule type" value="Genomic_DNA"/>
</dbReference>
<organism evidence="2 3">
    <name type="scientific">Shewanella indica</name>
    <dbReference type="NCBI Taxonomy" id="768528"/>
    <lineage>
        <taxon>Bacteria</taxon>
        <taxon>Pseudomonadati</taxon>
        <taxon>Pseudomonadota</taxon>
        <taxon>Gammaproteobacteria</taxon>
        <taxon>Alteromonadales</taxon>
        <taxon>Shewanellaceae</taxon>
        <taxon>Shewanella</taxon>
    </lineage>
</organism>
<accession>A0ABU4QGJ7</accession>
<keyword evidence="1" id="KW-0472">Membrane</keyword>
<protein>
    <submittedName>
        <fullName evidence="2">Uncharacterized protein</fullName>
    </submittedName>
</protein>
<dbReference type="GeneID" id="88624826"/>
<sequence>MFSIWSVSLLALLYLGLLFIIAWWADKYNPKRFRALFYSLTLGVYCTSWAFSVPRPRPPIMVGGFHLLERAPGVTIEEIRAKTVG</sequence>